<dbReference type="GO" id="GO:0006313">
    <property type="term" value="P:DNA transposition"/>
    <property type="evidence" value="ECO:0007669"/>
    <property type="project" value="InterPro"/>
</dbReference>
<gene>
    <name evidence="1" type="ORF">SAMN05444354_104290</name>
</gene>
<evidence type="ECO:0000313" key="2">
    <source>
        <dbReference type="Proteomes" id="UP000182719"/>
    </source>
</evidence>
<protein>
    <submittedName>
        <fullName evidence="1">Transposase</fullName>
    </submittedName>
</protein>
<name>A0A1H7NDX3_STIAU</name>
<dbReference type="InterPro" id="IPR002514">
    <property type="entry name" value="Transposase_8"/>
</dbReference>
<sequence>MELEKELEQFRQEAQRLKAGRRSGSLPFPEALRAFAVRYAEHTVAAGGTVTDAAQKLGVSGPTLYEWRKGRPAGHRRPKPGEKSAALVPVRVSARPAAVAAVELQQVALVAPSGWRVEGLSVESAAKLWGKLGC</sequence>
<dbReference type="RefSeq" id="WP_075006323.1">
    <property type="nucleotide sequence ID" value="NZ_FOAP01000004.1"/>
</dbReference>
<dbReference type="GO" id="GO:0004803">
    <property type="term" value="F:transposase activity"/>
    <property type="evidence" value="ECO:0007669"/>
    <property type="project" value="InterPro"/>
</dbReference>
<accession>A0A1H7NDX3</accession>
<proteinExistence type="predicted"/>
<reference evidence="2" key="1">
    <citation type="submission" date="2016-10" db="EMBL/GenBank/DDBJ databases">
        <authorList>
            <person name="Varghese N."/>
            <person name="Submissions S."/>
        </authorList>
    </citation>
    <scope>NUCLEOTIDE SEQUENCE [LARGE SCALE GENOMIC DNA]</scope>
    <source>
        <strain evidence="2">DSM 17044</strain>
    </source>
</reference>
<organism evidence="1 2">
    <name type="scientific">Stigmatella aurantiaca</name>
    <dbReference type="NCBI Taxonomy" id="41"/>
    <lineage>
        <taxon>Bacteria</taxon>
        <taxon>Pseudomonadati</taxon>
        <taxon>Myxococcota</taxon>
        <taxon>Myxococcia</taxon>
        <taxon>Myxococcales</taxon>
        <taxon>Cystobacterineae</taxon>
        <taxon>Archangiaceae</taxon>
        <taxon>Stigmatella</taxon>
    </lineage>
</organism>
<keyword evidence="2" id="KW-1185">Reference proteome</keyword>
<evidence type="ECO:0000313" key="1">
    <source>
        <dbReference type="EMBL" id="SEL21185.1"/>
    </source>
</evidence>
<dbReference type="EMBL" id="FOAP01000004">
    <property type="protein sequence ID" value="SEL21185.1"/>
    <property type="molecule type" value="Genomic_DNA"/>
</dbReference>
<dbReference type="AlphaFoldDB" id="A0A1H7NDX3"/>
<dbReference type="Proteomes" id="UP000182719">
    <property type="component" value="Unassembled WGS sequence"/>
</dbReference>
<dbReference type="GO" id="GO:0003677">
    <property type="term" value="F:DNA binding"/>
    <property type="evidence" value="ECO:0007669"/>
    <property type="project" value="InterPro"/>
</dbReference>
<dbReference type="Pfam" id="PF01527">
    <property type="entry name" value="HTH_Tnp_1"/>
    <property type="match status" value="1"/>
</dbReference>